<comment type="similarity">
    <text evidence="2">Belongs to the G-protein coupled receptor 2 family.</text>
</comment>
<dbReference type="InterPro" id="IPR050332">
    <property type="entry name" value="GPCR_2"/>
</dbReference>
<evidence type="ECO:0000313" key="14">
    <source>
        <dbReference type="WBParaSite" id="PSAMB.scaffold12545size2713.g34926.t1"/>
    </source>
</evidence>
<keyword evidence="13" id="KW-1185">Reference proteome</keyword>
<dbReference type="GO" id="GO:0007166">
    <property type="term" value="P:cell surface receptor signaling pathway"/>
    <property type="evidence" value="ECO:0007669"/>
    <property type="project" value="InterPro"/>
</dbReference>
<keyword evidence="3" id="KW-1003">Cell membrane</keyword>
<dbReference type="GO" id="GO:0005886">
    <property type="term" value="C:plasma membrane"/>
    <property type="evidence" value="ECO:0007669"/>
    <property type="project" value="UniProtKB-SubCell"/>
</dbReference>
<dbReference type="WBParaSite" id="PSAMB.scaffold12545size2713.g34926.t1">
    <property type="protein sequence ID" value="PSAMB.scaffold12545size2713.g34926.t1"/>
    <property type="gene ID" value="PSAMB.scaffold12545size2713.g34926"/>
</dbReference>
<keyword evidence="8" id="KW-0675">Receptor</keyword>
<evidence type="ECO:0000256" key="3">
    <source>
        <dbReference type="ARBA" id="ARBA00022475"/>
    </source>
</evidence>
<evidence type="ECO:0000259" key="11">
    <source>
        <dbReference type="PROSITE" id="PS50227"/>
    </source>
</evidence>
<dbReference type="PROSITE" id="PS50227">
    <property type="entry name" value="G_PROTEIN_RECEP_F2_3"/>
    <property type="match status" value="1"/>
</dbReference>
<dbReference type="GO" id="GO:0007188">
    <property type="term" value="P:adenylate cyclase-modulating G protein-coupled receptor signaling pathway"/>
    <property type="evidence" value="ECO:0007669"/>
    <property type="project" value="TreeGrafter"/>
</dbReference>
<dbReference type="GO" id="GO:0017046">
    <property type="term" value="F:peptide hormone binding"/>
    <property type="evidence" value="ECO:0007669"/>
    <property type="project" value="TreeGrafter"/>
</dbReference>
<dbReference type="SUPFAM" id="SSF111418">
    <property type="entry name" value="Hormone receptor domain"/>
    <property type="match status" value="1"/>
</dbReference>
<dbReference type="Proteomes" id="UP000887566">
    <property type="component" value="Unplaced"/>
</dbReference>
<dbReference type="InterPro" id="IPR036445">
    <property type="entry name" value="GPCR_2_extracell_dom_sf"/>
</dbReference>
<dbReference type="AlphaFoldDB" id="A0A914UVS1"/>
<organism evidence="13 14">
    <name type="scientific">Plectus sambesii</name>
    <dbReference type="NCBI Taxonomy" id="2011161"/>
    <lineage>
        <taxon>Eukaryota</taxon>
        <taxon>Metazoa</taxon>
        <taxon>Ecdysozoa</taxon>
        <taxon>Nematoda</taxon>
        <taxon>Chromadorea</taxon>
        <taxon>Plectida</taxon>
        <taxon>Plectina</taxon>
        <taxon>Plectoidea</taxon>
        <taxon>Plectidae</taxon>
        <taxon>Plectus</taxon>
    </lineage>
</organism>
<name>A0A914UVS1_9BILA</name>
<proteinExistence type="inferred from homology"/>
<keyword evidence="4 10" id="KW-0812">Transmembrane</keyword>
<evidence type="ECO:0000259" key="12">
    <source>
        <dbReference type="PROSITE" id="PS50261"/>
    </source>
</evidence>
<feature type="transmembrane region" description="Helical" evidence="10">
    <location>
        <begin position="365"/>
        <end position="389"/>
    </location>
</feature>
<evidence type="ECO:0000256" key="10">
    <source>
        <dbReference type="SAM" id="Phobius"/>
    </source>
</evidence>
<dbReference type="Pfam" id="PF00002">
    <property type="entry name" value="7tm_2"/>
    <property type="match status" value="1"/>
</dbReference>
<dbReference type="InterPro" id="IPR000832">
    <property type="entry name" value="GPCR_2_secretin-like"/>
</dbReference>
<evidence type="ECO:0000256" key="8">
    <source>
        <dbReference type="ARBA" id="ARBA00023170"/>
    </source>
</evidence>
<keyword evidence="7 10" id="KW-0472">Membrane</keyword>
<feature type="transmembrane region" description="Helical" evidence="10">
    <location>
        <begin position="244"/>
        <end position="265"/>
    </location>
</feature>
<feature type="transmembrane region" description="Helical" evidence="10">
    <location>
        <begin position="158"/>
        <end position="177"/>
    </location>
</feature>
<evidence type="ECO:0000256" key="2">
    <source>
        <dbReference type="ARBA" id="ARBA00005314"/>
    </source>
</evidence>
<dbReference type="SUPFAM" id="SSF81321">
    <property type="entry name" value="Family A G protein-coupled receptor-like"/>
    <property type="match status" value="1"/>
</dbReference>
<dbReference type="Gene3D" id="1.20.1070.10">
    <property type="entry name" value="Rhodopsin 7-helix transmembrane proteins"/>
    <property type="match status" value="1"/>
</dbReference>
<comment type="subcellular location">
    <subcellularLocation>
        <location evidence="1">Cell membrane</location>
        <topology evidence="1">Multi-pass membrane protein</topology>
    </subcellularLocation>
</comment>
<feature type="transmembrane region" description="Helical" evidence="10">
    <location>
        <begin position="333"/>
        <end position="353"/>
    </location>
</feature>
<feature type="domain" description="G-protein coupled receptors family 2 profile 1" evidence="11">
    <location>
        <begin position="48"/>
        <end position="86"/>
    </location>
</feature>
<dbReference type="InterPro" id="IPR017981">
    <property type="entry name" value="GPCR_2-like_7TM"/>
</dbReference>
<dbReference type="PANTHER" id="PTHR45620">
    <property type="entry name" value="PDF RECEPTOR-LIKE PROTEIN-RELATED"/>
    <property type="match status" value="1"/>
</dbReference>
<evidence type="ECO:0000256" key="7">
    <source>
        <dbReference type="ARBA" id="ARBA00023136"/>
    </source>
</evidence>
<keyword evidence="9" id="KW-0807">Transducer</keyword>
<sequence length="591" mass="67001">MLFTEGANITNPTELVQQIKVLLKGQYSQHASTNTTTNSDNREAFSLSCKLLNQLDEIPTGYCPYLFDKVTCWPPTPPGTTMELPCVTWPFETTIPGRLPFTAFPIPMLTPVHGFQLIEYSRLTALIGYVLSIAALVFAIGIFVALRKLHCRRNSIHLHCFVSFFFRALLCVIETITSLSKTQESTPCNTDPCLLDLGFMENWQCKSFAVLWNFAIISNYSWILVEGLYLHNIIYFSVFQETRITFYVIFGWGTPILIMIPWVYVKLIYDNTSCWIMYCNLKYMWILRAPVGIAVFVNFIFFCLIVRELHIKLSTDNQFSDQNRYRKLAKSTLILIMVLGIHYIIFDIILLITNWDFSGNSMPTILVHGVAVIVNSTLGLAVAYFYCFCNHEVRTELKKRWREWQSMKQKTTSNSHNSTTATCDHMKKPHRIFNSTATLQHSRSLLGLRRKTTALNSCSECQIRLQLLNNQRAMLRPPANGDFLNPEGTSTQCSTVVNSAQNTLTRTTGRRFMAAAGVEAVAGQRTNHLSNCWEDNESLEGSGSNAVSPAFLSISAHDESNSDNFVSCSDTQLPAALRQLYIDANKQEETI</sequence>
<protein>
    <submittedName>
        <fullName evidence="14">Secretin receptor</fullName>
    </submittedName>
</protein>
<dbReference type="GO" id="GO:0008528">
    <property type="term" value="F:G protein-coupled peptide receptor activity"/>
    <property type="evidence" value="ECO:0007669"/>
    <property type="project" value="TreeGrafter"/>
</dbReference>
<dbReference type="Gene3D" id="4.10.1240.10">
    <property type="entry name" value="GPCR, family 2, extracellular hormone receptor domain"/>
    <property type="match status" value="1"/>
</dbReference>
<keyword evidence="5 10" id="KW-1133">Transmembrane helix</keyword>
<dbReference type="PROSITE" id="PS50261">
    <property type="entry name" value="G_PROTEIN_RECEP_F2_4"/>
    <property type="match status" value="1"/>
</dbReference>
<reference evidence="14" key="1">
    <citation type="submission" date="2022-11" db="UniProtKB">
        <authorList>
            <consortium name="WormBaseParasite"/>
        </authorList>
    </citation>
    <scope>IDENTIFICATION</scope>
</reference>
<dbReference type="PRINTS" id="PR00249">
    <property type="entry name" value="GPCRSECRETIN"/>
</dbReference>
<keyword evidence="6" id="KW-0297">G-protein coupled receptor</keyword>
<accession>A0A914UVS1</accession>
<feature type="transmembrane region" description="Helical" evidence="10">
    <location>
        <begin position="285"/>
        <end position="306"/>
    </location>
</feature>
<feature type="domain" description="G-protein coupled receptors family 2 profile 2" evidence="12">
    <location>
        <begin position="121"/>
        <end position="390"/>
    </location>
</feature>
<dbReference type="InterPro" id="IPR001879">
    <property type="entry name" value="GPCR_2_extracellular_dom"/>
</dbReference>
<evidence type="ECO:0000256" key="1">
    <source>
        <dbReference type="ARBA" id="ARBA00004651"/>
    </source>
</evidence>
<dbReference type="PANTHER" id="PTHR45620:SF1">
    <property type="entry name" value="G-PROTEIN COUPLED RECEPTORS FAMILY 2 PROFILE 2 DOMAIN-CONTAINING PROTEIN"/>
    <property type="match status" value="1"/>
</dbReference>
<evidence type="ECO:0000256" key="9">
    <source>
        <dbReference type="ARBA" id="ARBA00023224"/>
    </source>
</evidence>
<evidence type="ECO:0000256" key="4">
    <source>
        <dbReference type="ARBA" id="ARBA00022692"/>
    </source>
</evidence>
<feature type="transmembrane region" description="Helical" evidence="10">
    <location>
        <begin position="210"/>
        <end position="232"/>
    </location>
</feature>
<evidence type="ECO:0000313" key="13">
    <source>
        <dbReference type="Proteomes" id="UP000887566"/>
    </source>
</evidence>
<evidence type="ECO:0000256" key="5">
    <source>
        <dbReference type="ARBA" id="ARBA00022989"/>
    </source>
</evidence>
<evidence type="ECO:0000256" key="6">
    <source>
        <dbReference type="ARBA" id="ARBA00023040"/>
    </source>
</evidence>
<feature type="transmembrane region" description="Helical" evidence="10">
    <location>
        <begin position="126"/>
        <end position="146"/>
    </location>
</feature>